<dbReference type="AlphaFoldDB" id="A0A1H2SQE1"/>
<sequence length="253" mass="28012">MRFCSLGSGSRGNATLVESAGCRVLVDNGFSLRELHQRLRSVDVEPNSIDVLLLTHEHGDHVKGVWSFARRHRVEVWTTPGTWRAVGAPEIPRLRLLSGQGQSMLIDGLRIRSYPVPHDAREPCQFLFEADGRRLGVLTDAGCVTPHMTEVLQDCDALILELNHDPELLRRGPYPPSLQRRVAGDFGHLSNLQAARLLDALPHRAIAQLCVAHVSETNNHPDLVHASIRGVCESLADRTLILEQDQPSAWCAS</sequence>
<dbReference type="STRING" id="1058.SAMN05421783_10392"/>
<dbReference type="InterPro" id="IPR001279">
    <property type="entry name" value="Metallo-B-lactamas"/>
</dbReference>
<organism evidence="2 3">
    <name type="scientific">Thiocapsa roseopersicina</name>
    <dbReference type="NCBI Taxonomy" id="1058"/>
    <lineage>
        <taxon>Bacteria</taxon>
        <taxon>Pseudomonadati</taxon>
        <taxon>Pseudomonadota</taxon>
        <taxon>Gammaproteobacteria</taxon>
        <taxon>Chromatiales</taxon>
        <taxon>Chromatiaceae</taxon>
        <taxon>Thiocapsa</taxon>
    </lineage>
</organism>
<evidence type="ECO:0000259" key="1">
    <source>
        <dbReference type="SMART" id="SM00849"/>
    </source>
</evidence>
<dbReference type="Gene3D" id="3.60.15.10">
    <property type="entry name" value="Ribonuclease Z/Hydroxyacylglutathione hydrolase-like"/>
    <property type="match status" value="1"/>
</dbReference>
<dbReference type="Pfam" id="PF12706">
    <property type="entry name" value="Lactamase_B_2"/>
    <property type="match status" value="1"/>
</dbReference>
<evidence type="ECO:0000313" key="2">
    <source>
        <dbReference type="EMBL" id="SDW33881.1"/>
    </source>
</evidence>
<keyword evidence="3" id="KW-1185">Reference proteome</keyword>
<dbReference type="PANTHER" id="PTHR47619">
    <property type="entry name" value="METALLO-HYDROLASE YYCJ-RELATED"/>
    <property type="match status" value="1"/>
</dbReference>
<dbReference type="RefSeq" id="WP_093028612.1">
    <property type="nucleotide sequence ID" value="NZ_FNNZ01000003.1"/>
</dbReference>
<dbReference type="OrthoDB" id="9803916at2"/>
<protein>
    <submittedName>
        <fullName evidence="2">Phosphoribosyl 1,2-cyclic phosphodiesterase</fullName>
    </submittedName>
</protein>
<evidence type="ECO:0000313" key="3">
    <source>
        <dbReference type="Proteomes" id="UP000198816"/>
    </source>
</evidence>
<dbReference type="InterPro" id="IPR036866">
    <property type="entry name" value="RibonucZ/Hydroxyglut_hydro"/>
</dbReference>
<proteinExistence type="predicted"/>
<name>A0A1H2SQE1_THIRO</name>
<dbReference type="InterPro" id="IPR052533">
    <property type="entry name" value="WalJ/YycJ-like"/>
</dbReference>
<dbReference type="EMBL" id="FNNZ01000003">
    <property type="protein sequence ID" value="SDW33881.1"/>
    <property type="molecule type" value="Genomic_DNA"/>
</dbReference>
<gene>
    <name evidence="2" type="ORF">SAMN05421783_10392</name>
</gene>
<dbReference type="Proteomes" id="UP000198816">
    <property type="component" value="Unassembled WGS sequence"/>
</dbReference>
<accession>A0A1H2SQE1</accession>
<feature type="domain" description="Metallo-beta-lactamase" evidence="1">
    <location>
        <begin position="11"/>
        <end position="186"/>
    </location>
</feature>
<dbReference type="SMART" id="SM00849">
    <property type="entry name" value="Lactamase_B"/>
    <property type="match status" value="1"/>
</dbReference>
<dbReference type="SUPFAM" id="SSF56281">
    <property type="entry name" value="Metallo-hydrolase/oxidoreductase"/>
    <property type="match status" value="1"/>
</dbReference>
<dbReference type="PANTHER" id="PTHR47619:SF1">
    <property type="entry name" value="EXODEOXYRIBONUCLEASE WALJ"/>
    <property type="match status" value="1"/>
</dbReference>
<reference evidence="3" key="1">
    <citation type="submission" date="2016-10" db="EMBL/GenBank/DDBJ databases">
        <authorList>
            <person name="Varghese N."/>
            <person name="Submissions S."/>
        </authorList>
    </citation>
    <scope>NUCLEOTIDE SEQUENCE [LARGE SCALE GENOMIC DNA]</scope>
    <source>
        <strain evidence="3">DSM 217</strain>
    </source>
</reference>